<accession>A0A398CMI3</accession>
<dbReference type="EMBL" id="QXJM01000037">
    <property type="protein sequence ID" value="RIE03492.1"/>
    <property type="molecule type" value="Genomic_DNA"/>
</dbReference>
<proteinExistence type="predicted"/>
<dbReference type="Proteomes" id="UP000266340">
    <property type="component" value="Unassembled WGS sequence"/>
</dbReference>
<dbReference type="OrthoDB" id="1182264at2"/>
<dbReference type="RefSeq" id="WP_119149702.1">
    <property type="nucleotide sequence ID" value="NZ_QXJM01000037.1"/>
</dbReference>
<protein>
    <submittedName>
        <fullName evidence="1">Uncharacterized protein</fullName>
    </submittedName>
</protein>
<dbReference type="AlphaFoldDB" id="A0A398CMI3"/>
<gene>
    <name evidence="1" type="ORF">D3H35_12655</name>
</gene>
<comment type="caution">
    <text evidence="1">The sequence shown here is derived from an EMBL/GenBank/DDBJ whole genome shotgun (WGS) entry which is preliminary data.</text>
</comment>
<keyword evidence="2" id="KW-1185">Reference proteome</keyword>
<organism evidence="1 2">
    <name type="scientific">Cohnella faecalis</name>
    <dbReference type="NCBI Taxonomy" id="2315694"/>
    <lineage>
        <taxon>Bacteria</taxon>
        <taxon>Bacillati</taxon>
        <taxon>Bacillota</taxon>
        <taxon>Bacilli</taxon>
        <taxon>Bacillales</taxon>
        <taxon>Paenibacillaceae</taxon>
        <taxon>Cohnella</taxon>
    </lineage>
</organism>
<name>A0A398CMI3_9BACL</name>
<evidence type="ECO:0000313" key="2">
    <source>
        <dbReference type="Proteomes" id="UP000266340"/>
    </source>
</evidence>
<evidence type="ECO:0000313" key="1">
    <source>
        <dbReference type="EMBL" id="RIE03492.1"/>
    </source>
</evidence>
<reference evidence="1 2" key="1">
    <citation type="submission" date="2018-09" db="EMBL/GenBank/DDBJ databases">
        <title>Cohnella cavernae sp. nov., isolated from a karst cave.</title>
        <authorList>
            <person name="Zhu H."/>
        </authorList>
    </citation>
    <scope>NUCLEOTIDE SEQUENCE [LARGE SCALE GENOMIC DNA]</scope>
    <source>
        <strain evidence="1 2">K2E09-144</strain>
    </source>
</reference>
<sequence>MKENGKEFKSDWQSGVADKLFINDPFSASRTVSVRGFGDFAARIDSIFVDLVYRDEENNYGQSQSVALSQAVNFFDWTFPVITRREDR</sequence>